<protein>
    <recommendedName>
        <fullName evidence="8">ABC transporter domain-containing protein</fullName>
    </recommendedName>
</protein>
<evidence type="ECO:0000256" key="3">
    <source>
        <dbReference type="ARBA" id="ARBA00022448"/>
    </source>
</evidence>
<dbReference type="GO" id="GO:0016887">
    <property type="term" value="F:ATP hydrolysis activity"/>
    <property type="evidence" value="ECO:0007669"/>
    <property type="project" value="InterPro"/>
</dbReference>
<feature type="transmembrane region" description="Helical" evidence="7">
    <location>
        <begin position="376"/>
        <end position="398"/>
    </location>
</feature>
<comment type="caution">
    <text evidence="9">The sequence shown here is derived from an EMBL/GenBank/DDBJ whole genome shotgun (WGS) entry which is preliminary data.</text>
</comment>
<accession>A0AA88XEY1</accession>
<keyword evidence="3" id="KW-0813">Transport</keyword>
<dbReference type="InterPro" id="IPR027417">
    <property type="entry name" value="P-loop_NTPase"/>
</dbReference>
<evidence type="ECO:0000256" key="1">
    <source>
        <dbReference type="ARBA" id="ARBA00004141"/>
    </source>
</evidence>
<dbReference type="PANTHER" id="PTHR48041">
    <property type="entry name" value="ABC TRANSPORTER G FAMILY MEMBER 28"/>
    <property type="match status" value="1"/>
</dbReference>
<dbReference type="GO" id="GO:0005524">
    <property type="term" value="F:ATP binding"/>
    <property type="evidence" value="ECO:0007669"/>
    <property type="project" value="InterPro"/>
</dbReference>
<keyword evidence="5 7" id="KW-1133">Transmembrane helix</keyword>
<evidence type="ECO:0000256" key="6">
    <source>
        <dbReference type="ARBA" id="ARBA00023136"/>
    </source>
</evidence>
<evidence type="ECO:0000256" key="2">
    <source>
        <dbReference type="ARBA" id="ARBA00005814"/>
    </source>
</evidence>
<dbReference type="AlphaFoldDB" id="A0AA88XEY1"/>
<dbReference type="Proteomes" id="UP001186944">
    <property type="component" value="Unassembled WGS sequence"/>
</dbReference>
<feature type="domain" description="ABC transporter" evidence="8">
    <location>
        <begin position="1"/>
        <end position="207"/>
    </location>
</feature>
<evidence type="ECO:0000256" key="5">
    <source>
        <dbReference type="ARBA" id="ARBA00022989"/>
    </source>
</evidence>
<dbReference type="InterPro" id="IPR017871">
    <property type="entry name" value="ABC_transporter-like_CS"/>
</dbReference>
<dbReference type="Pfam" id="PF01061">
    <property type="entry name" value="ABC2_membrane"/>
    <property type="match status" value="1"/>
</dbReference>
<evidence type="ECO:0000313" key="9">
    <source>
        <dbReference type="EMBL" id="KAK3084059.1"/>
    </source>
</evidence>
<keyword evidence="6 7" id="KW-0472">Membrane</keyword>
<comment type="similarity">
    <text evidence="2">Belongs to the ABC transporter superfamily. ABCG family. Eye pigment precursor importer (TC 3.A.1.204) subfamily.</text>
</comment>
<gene>
    <name evidence="9" type="ORF">FSP39_007436</name>
</gene>
<dbReference type="InterPro" id="IPR013525">
    <property type="entry name" value="ABC2_TM"/>
</dbReference>
<name>A0AA88XEY1_PINIB</name>
<keyword evidence="4 7" id="KW-0812">Transmembrane</keyword>
<feature type="transmembrane region" description="Helical" evidence="7">
    <location>
        <begin position="410"/>
        <end position="436"/>
    </location>
</feature>
<evidence type="ECO:0000256" key="7">
    <source>
        <dbReference type="SAM" id="Phobius"/>
    </source>
</evidence>
<sequence length="555" mass="63121">MLVEGSGKTTLLNTLSGQIPADHGTVILNDNIMTKAARRSIGYCIQEDIFLANLTLYETLYFTAMLRIPENVPYSEKLAKIDETVEALNLADCLKTKIGDFLDRGLSGGEKKRANIACELLTDPDILLVDEPTTGLDSSTALLMMQQLTSYANVHDKIVIITIHQPSSQMFRTLNKLLLLVHGQTAYFGNAQDAVRYFQPLNIPQRQMYNPADYLMELLTADDRLIDQIHLLASNKRQEEAFMTKQNHSHHQQTIISKSNEHSDGFSKQEVVFHDNLDNNSHGKIWPTTFWTQYYLLTWRNFKQVKGRLFRVPLTLPVLWTALILGMMYFHISKELDTLRDRMGMLVWVFFFSVSEEREVVTKERRVGAYRLSAYYLAKISSELPLLIVMPIVFYSISYWMTMLGGVPEFFIFIGVNIMHCLCTQGVGHVFGALIFDASTAVTSSQTFNICAFLAAGMFTTHFPPWLTWFKYLSFMHYPYAAMVTSILSDVTPILCNNTAANTFEVCKTSEYLTGKDVLTSYGVELPIYCYLATLTIIIFLLKVFGYLAFKLKKA</sequence>
<dbReference type="InterPro" id="IPR050352">
    <property type="entry name" value="ABCG_transporters"/>
</dbReference>
<comment type="subcellular location">
    <subcellularLocation>
        <location evidence="1">Membrane</location>
        <topology evidence="1">Multi-pass membrane protein</topology>
    </subcellularLocation>
</comment>
<dbReference type="Pfam" id="PF00005">
    <property type="entry name" value="ABC_tran"/>
    <property type="match status" value="1"/>
</dbReference>
<feature type="transmembrane region" description="Helical" evidence="7">
    <location>
        <begin position="448"/>
        <end position="467"/>
    </location>
</feature>
<proteinExistence type="inferred from homology"/>
<dbReference type="Pfam" id="PF19055">
    <property type="entry name" value="ABC2_membrane_7"/>
    <property type="match status" value="1"/>
</dbReference>
<dbReference type="PROSITE" id="PS50893">
    <property type="entry name" value="ABC_TRANSPORTER_2"/>
    <property type="match status" value="1"/>
</dbReference>
<dbReference type="SUPFAM" id="SSF52540">
    <property type="entry name" value="P-loop containing nucleoside triphosphate hydrolases"/>
    <property type="match status" value="1"/>
</dbReference>
<evidence type="ECO:0000313" key="10">
    <source>
        <dbReference type="Proteomes" id="UP001186944"/>
    </source>
</evidence>
<dbReference type="InterPro" id="IPR043926">
    <property type="entry name" value="ABCG_dom"/>
</dbReference>
<keyword evidence="10" id="KW-1185">Reference proteome</keyword>
<dbReference type="GO" id="GO:0005886">
    <property type="term" value="C:plasma membrane"/>
    <property type="evidence" value="ECO:0007669"/>
    <property type="project" value="TreeGrafter"/>
</dbReference>
<dbReference type="GO" id="GO:0140359">
    <property type="term" value="F:ABC-type transporter activity"/>
    <property type="evidence" value="ECO:0007669"/>
    <property type="project" value="InterPro"/>
</dbReference>
<dbReference type="PROSITE" id="PS00211">
    <property type="entry name" value="ABC_TRANSPORTER_1"/>
    <property type="match status" value="1"/>
</dbReference>
<feature type="transmembrane region" description="Helical" evidence="7">
    <location>
        <begin position="309"/>
        <end position="332"/>
    </location>
</feature>
<dbReference type="Gene3D" id="3.40.50.300">
    <property type="entry name" value="P-loop containing nucleotide triphosphate hydrolases"/>
    <property type="match status" value="1"/>
</dbReference>
<evidence type="ECO:0000256" key="4">
    <source>
        <dbReference type="ARBA" id="ARBA00022692"/>
    </source>
</evidence>
<feature type="transmembrane region" description="Helical" evidence="7">
    <location>
        <begin position="526"/>
        <end position="550"/>
    </location>
</feature>
<dbReference type="InterPro" id="IPR003439">
    <property type="entry name" value="ABC_transporter-like_ATP-bd"/>
</dbReference>
<evidence type="ECO:0000259" key="8">
    <source>
        <dbReference type="PROSITE" id="PS50893"/>
    </source>
</evidence>
<dbReference type="PANTHER" id="PTHR48041:SF63">
    <property type="entry name" value="EARLY GENE AT 23, ISOFORM C"/>
    <property type="match status" value="1"/>
</dbReference>
<dbReference type="EMBL" id="VSWD01000013">
    <property type="protein sequence ID" value="KAK3084059.1"/>
    <property type="molecule type" value="Genomic_DNA"/>
</dbReference>
<organism evidence="9 10">
    <name type="scientific">Pinctada imbricata</name>
    <name type="common">Atlantic pearl-oyster</name>
    <name type="synonym">Pinctada martensii</name>
    <dbReference type="NCBI Taxonomy" id="66713"/>
    <lineage>
        <taxon>Eukaryota</taxon>
        <taxon>Metazoa</taxon>
        <taxon>Spiralia</taxon>
        <taxon>Lophotrochozoa</taxon>
        <taxon>Mollusca</taxon>
        <taxon>Bivalvia</taxon>
        <taxon>Autobranchia</taxon>
        <taxon>Pteriomorphia</taxon>
        <taxon>Pterioida</taxon>
        <taxon>Pterioidea</taxon>
        <taxon>Pteriidae</taxon>
        <taxon>Pinctada</taxon>
    </lineage>
</organism>
<reference evidence="9" key="1">
    <citation type="submission" date="2019-08" db="EMBL/GenBank/DDBJ databases">
        <title>The improved chromosome-level genome for the pearl oyster Pinctada fucata martensii using PacBio sequencing and Hi-C.</title>
        <authorList>
            <person name="Zheng Z."/>
        </authorList>
    </citation>
    <scope>NUCLEOTIDE SEQUENCE</scope>
    <source>
        <strain evidence="9">ZZ-2019</strain>
        <tissue evidence="9">Adductor muscle</tissue>
    </source>
</reference>